<evidence type="ECO:0000313" key="3">
    <source>
        <dbReference type="Proteomes" id="UP000645390"/>
    </source>
</evidence>
<proteinExistence type="predicted"/>
<accession>A0ABQ2BGZ8</accession>
<name>A0ABQ2BGZ8_9SPHI</name>
<sequence>MNNSSITFAKLAGLDKKVSLTLSRRNLSYDSDIVIEYYNLYIFLRAKLIKEIPELYSELPVRKIPTAQYTLNDGQRRGYIESSYLRTIKEDLSYIFEVRSNSRIGETTIDKPNRIFISHGKSTEWYKLQAYLEKTLNYKTLELAQEANQGRTIMQKLGEESDKCRYAIIVMTGDDEQGEDKPRARENVMHEIGFFQGKYGFRNVCLLYEENTSLPSNIHGLVYIPFTRGMIEATFGALSRELSPIFNKQNGEI</sequence>
<dbReference type="Proteomes" id="UP000645390">
    <property type="component" value="Unassembled WGS sequence"/>
</dbReference>
<evidence type="ECO:0000259" key="1">
    <source>
        <dbReference type="Pfam" id="PF10137"/>
    </source>
</evidence>
<dbReference type="Pfam" id="PF10137">
    <property type="entry name" value="CAP12-PCTIR_TIR"/>
    <property type="match status" value="1"/>
</dbReference>
<gene>
    <name evidence="2" type="ORF">GCM10008119_08690</name>
</gene>
<keyword evidence="3" id="KW-1185">Reference proteome</keyword>
<evidence type="ECO:0000313" key="2">
    <source>
        <dbReference type="EMBL" id="GGI23647.1"/>
    </source>
</evidence>
<reference evidence="3" key="1">
    <citation type="journal article" date="2019" name="Int. J. Syst. Evol. Microbiol.">
        <title>The Global Catalogue of Microorganisms (GCM) 10K type strain sequencing project: providing services to taxonomists for standard genome sequencing and annotation.</title>
        <authorList>
            <consortium name="The Broad Institute Genomics Platform"/>
            <consortium name="The Broad Institute Genome Sequencing Center for Infectious Disease"/>
            <person name="Wu L."/>
            <person name="Ma J."/>
        </authorList>
    </citation>
    <scope>NUCLEOTIDE SEQUENCE [LARGE SCALE GENOMIC DNA]</scope>
    <source>
        <strain evidence="3">CCM 8939</strain>
    </source>
</reference>
<protein>
    <recommendedName>
        <fullName evidence="1">CD-NTase-associated protein 12/Pycsar effector protein TIR domain-containing protein</fullName>
    </recommendedName>
</protein>
<dbReference type="InterPro" id="IPR019302">
    <property type="entry name" value="CAP12/PCTIR_TIR_dom"/>
</dbReference>
<feature type="domain" description="CD-NTase-associated protein 12/Pycsar effector protein TIR" evidence="1">
    <location>
        <begin position="114"/>
        <end position="227"/>
    </location>
</feature>
<dbReference type="EMBL" id="BMDJ01000002">
    <property type="protein sequence ID" value="GGI23647.1"/>
    <property type="molecule type" value="Genomic_DNA"/>
</dbReference>
<comment type="caution">
    <text evidence="2">The sequence shown here is derived from an EMBL/GenBank/DDBJ whole genome shotgun (WGS) entry which is preliminary data.</text>
</comment>
<dbReference type="RefSeq" id="WP_188412035.1">
    <property type="nucleotide sequence ID" value="NZ_BMDJ01000002.1"/>
</dbReference>
<organism evidence="2 3">
    <name type="scientific">Pedobacter mendelii</name>
    <dbReference type="NCBI Taxonomy" id="1908240"/>
    <lineage>
        <taxon>Bacteria</taxon>
        <taxon>Pseudomonadati</taxon>
        <taxon>Bacteroidota</taxon>
        <taxon>Sphingobacteriia</taxon>
        <taxon>Sphingobacteriales</taxon>
        <taxon>Sphingobacteriaceae</taxon>
        <taxon>Pedobacter</taxon>
    </lineage>
</organism>